<evidence type="ECO:0000313" key="6">
    <source>
        <dbReference type="EMBL" id="SFP20017.1"/>
    </source>
</evidence>
<dbReference type="GO" id="GO:0042256">
    <property type="term" value="P:cytosolic ribosome assembly"/>
    <property type="evidence" value="ECO:0007669"/>
    <property type="project" value="UniProtKB-UniRule"/>
</dbReference>
<evidence type="ECO:0000256" key="2">
    <source>
        <dbReference type="ARBA" id="ARBA00022490"/>
    </source>
</evidence>
<evidence type="ECO:0000256" key="5">
    <source>
        <dbReference type="HAMAP-Rule" id="MF_01477"/>
    </source>
</evidence>
<keyword evidence="3 5" id="KW-0678">Repressor</keyword>
<dbReference type="STRING" id="1884432.SAMN05518683_103103"/>
<dbReference type="InterPro" id="IPR004394">
    <property type="entry name" value="Iojap/RsfS/C7orf30"/>
</dbReference>
<comment type="subcellular location">
    <subcellularLocation>
        <location evidence="5">Cytoplasm</location>
    </subcellularLocation>
</comment>
<comment type="similarity">
    <text evidence="1 5">Belongs to the Iojap/RsfS family.</text>
</comment>
<dbReference type="NCBIfam" id="TIGR00090">
    <property type="entry name" value="rsfS_iojap_ybeB"/>
    <property type="match status" value="1"/>
</dbReference>
<accession>A0A1I5NE88</accession>
<evidence type="ECO:0000256" key="4">
    <source>
        <dbReference type="ARBA" id="ARBA00022845"/>
    </source>
</evidence>
<sequence length="117" mass="13151">MEGKELLELAAGAADDKKAEQLTALDMRGISLVADYFLIAHANSHKQVQAIAQDIKKQAQEAGKDVKRLEGFNEAKWILIDLEDVIIHLFHKDERPYYNLEKLWGDASTVELETVSS</sequence>
<keyword evidence="7" id="KW-1185">Reference proteome</keyword>
<dbReference type="PANTHER" id="PTHR21043:SF0">
    <property type="entry name" value="MITOCHONDRIAL ASSEMBLY OF RIBOSOMAL LARGE SUBUNIT PROTEIN 1"/>
    <property type="match status" value="1"/>
</dbReference>
<proteinExistence type="inferred from homology"/>
<comment type="function">
    <text evidence="5">Functions as a ribosomal silencing factor. Interacts with ribosomal protein uL14 (rplN), blocking formation of intersubunit bridge B8. Prevents association of the 30S and 50S ribosomal subunits and the formation of functional ribosomes, thus repressing translation.</text>
</comment>
<evidence type="ECO:0000313" key="7">
    <source>
        <dbReference type="Proteomes" id="UP000198892"/>
    </source>
</evidence>
<dbReference type="OrthoDB" id="9793681at2"/>
<dbReference type="HAMAP" id="MF_01477">
    <property type="entry name" value="Iojap_RsfS"/>
    <property type="match status" value="1"/>
</dbReference>
<evidence type="ECO:0000256" key="3">
    <source>
        <dbReference type="ARBA" id="ARBA00022491"/>
    </source>
</evidence>
<dbReference type="GO" id="GO:0090071">
    <property type="term" value="P:negative regulation of ribosome biogenesis"/>
    <property type="evidence" value="ECO:0007669"/>
    <property type="project" value="UniProtKB-UniRule"/>
</dbReference>
<keyword evidence="4 5" id="KW-0810">Translation regulation</keyword>
<dbReference type="InterPro" id="IPR043519">
    <property type="entry name" value="NT_sf"/>
</dbReference>
<name>A0A1I5NE88_9BACI</name>
<dbReference type="PANTHER" id="PTHR21043">
    <property type="entry name" value="IOJAP SUPERFAMILY ORTHOLOG"/>
    <property type="match status" value="1"/>
</dbReference>
<dbReference type="GO" id="GO:0005737">
    <property type="term" value="C:cytoplasm"/>
    <property type="evidence" value="ECO:0007669"/>
    <property type="project" value="UniProtKB-SubCell"/>
</dbReference>
<dbReference type="AlphaFoldDB" id="A0A1I5NE88"/>
<keyword evidence="2 5" id="KW-0963">Cytoplasm</keyword>
<dbReference type="FunFam" id="3.30.460.10:FF:000015">
    <property type="entry name" value="Ribosomal silencing factor RsfS"/>
    <property type="match status" value="1"/>
</dbReference>
<comment type="subunit">
    <text evidence="5">Interacts with ribosomal protein uL14 (rplN).</text>
</comment>
<dbReference type="Gene3D" id="3.30.460.10">
    <property type="entry name" value="Beta Polymerase, domain 2"/>
    <property type="match status" value="1"/>
</dbReference>
<reference evidence="7" key="1">
    <citation type="submission" date="2016-10" db="EMBL/GenBank/DDBJ databases">
        <authorList>
            <person name="Varghese N."/>
            <person name="Submissions S."/>
        </authorList>
    </citation>
    <scope>NUCLEOTIDE SEQUENCE [LARGE SCALE GENOMIC DNA]</scope>
    <source>
        <strain evidence="7">S7</strain>
    </source>
</reference>
<evidence type="ECO:0000256" key="1">
    <source>
        <dbReference type="ARBA" id="ARBA00010574"/>
    </source>
</evidence>
<dbReference type="Pfam" id="PF02410">
    <property type="entry name" value="RsfS"/>
    <property type="match status" value="1"/>
</dbReference>
<dbReference type="EMBL" id="FOXD01000003">
    <property type="protein sequence ID" value="SFP20017.1"/>
    <property type="molecule type" value="Genomic_DNA"/>
</dbReference>
<organism evidence="6 7">
    <name type="scientific">Salibacterium halotolerans</name>
    <dbReference type="NCBI Taxonomy" id="1884432"/>
    <lineage>
        <taxon>Bacteria</taxon>
        <taxon>Bacillati</taxon>
        <taxon>Bacillota</taxon>
        <taxon>Bacilli</taxon>
        <taxon>Bacillales</taxon>
        <taxon>Bacillaceae</taxon>
    </lineage>
</organism>
<dbReference type="GO" id="GO:0017148">
    <property type="term" value="P:negative regulation of translation"/>
    <property type="evidence" value="ECO:0007669"/>
    <property type="project" value="UniProtKB-UniRule"/>
</dbReference>
<protein>
    <recommendedName>
        <fullName evidence="5">Ribosomal silencing factor RsfS</fullName>
    </recommendedName>
</protein>
<dbReference type="Proteomes" id="UP000198892">
    <property type="component" value="Unassembled WGS sequence"/>
</dbReference>
<gene>
    <name evidence="5" type="primary">rsfS</name>
    <name evidence="6" type="ORF">SAMN05518683_103103</name>
</gene>
<dbReference type="SUPFAM" id="SSF81301">
    <property type="entry name" value="Nucleotidyltransferase"/>
    <property type="match status" value="1"/>
</dbReference>
<dbReference type="GO" id="GO:0043023">
    <property type="term" value="F:ribosomal large subunit binding"/>
    <property type="evidence" value="ECO:0007669"/>
    <property type="project" value="TreeGrafter"/>
</dbReference>
<dbReference type="RefSeq" id="WP_093335259.1">
    <property type="nucleotide sequence ID" value="NZ_FOXD01000003.1"/>
</dbReference>